<evidence type="ECO:0000256" key="2">
    <source>
        <dbReference type="ARBA" id="ARBA00009759"/>
    </source>
</evidence>
<dbReference type="GO" id="GO:0046854">
    <property type="term" value="P:phosphatidylinositol phosphate biosynthetic process"/>
    <property type="evidence" value="ECO:0007669"/>
    <property type="project" value="InterPro"/>
</dbReference>
<protein>
    <recommendedName>
        <fullName evidence="8">3'(2'),5'-bisphosphate nucleotidase</fullName>
    </recommendedName>
</protein>
<dbReference type="InterPro" id="IPR000760">
    <property type="entry name" value="Inositol_monophosphatase-like"/>
</dbReference>
<evidence type="ECO:0000256" key="3">
    <source>
        <dbReference type="ARBA" id="ARBA00022723"/>
    </source>
</evidence>
<dbReference type="PANTHER" id="PTHR43200">
    <property type="entry name" value="PHOSPHATASE"/>
    <property type="match status" value="1"/>
</dbReference>
<dbReference type="InterPro" id="IPR051090">
    <property type="entry name" value="Inositol_monoP_superfamily"/>
</dbReference>
<evidence type="ECO:0000256" key="5">
    <source>
        <dbReference type="ARBA" id="ARBA00022842"/>
    </source>
</evidence>
<evidence type="ECO:0000313" key="7">
    <source>
        <dbReference type="EMBL" id="CAD8815493.1"/>
    </source>
</evidence>
<dbReference type="InterPro" id="IPR020550">
    <property type="entry name" value="Inositol_monophosphatase_CS"/>
</dbReference>
<organism evidence="7">
    <name type="scientific">Ostreococcus mediterraneus</name>
    <dbReference type="NCBI Taxonomy" id="1486918"/>
    <lineage>
        <taxon>Eukaryota</taxon>
        <taxon>Viridiplantae</taxon>
        <taxon>Chlorophyta</taxon>
        <taxon>Mamiellophyceae</taxon>
        <taxon>Mamiellales</taxon>
        <taxon>Bathycoccaceae</taxon>
        <taxon>Ostreococcus</taxon>
    </lineage>
</organism>
<keyword evidence="4" id="KW-0378">Hydrolase</keyword>
<accession>A0A7S1EPK2</accession>
<name>A0A7S1EPK2_9CHLO</name>
<dbReference type="GO" id="GO:0000103">
    <property type="term" value="P:sulfate assimilation"/>
    <property type="evidence" value="ECO:0007669"/>
    <property type="project" value="TreeGrafter"/>
</dbReference>
<dbReference type="GO" id="GO:0046872">
    <property type="term" value="F:metal ion binding"/>
    <property type="evidence" value="ECO:0007669"/>
    <property type="project" value="UniProtKB-KW"/>
</dbReference>
<dbReference type="Pfam" id="PF00459">
    <property type="entry name" value="Inositol_P"/>
    <property type="match status" value="1"/>
</dbReference>
<evidence type="ECO:0000256" key="1">
    <source>
        <dbReference type="ARBA" id="ARBA00001946"/>
    </source>
</evidence>
<evidence type="ECO:0008006" key="8">
    <source>
        <dbReference type="Google" id="ProtNLM"/>
    </source>
</evidence>
<evidence type="ECO:0000256" key="6">
    <source>
        <dbReference type="PIRSR" id="PIRSR600760-2"/>
    </source>
</evidence>
<dbReference type="SUPFAM" id="SSF56655">
    <property type="entry name" value="Carbohydrate phosphatase"/>
    <property type="match status" value="1"/>
</dbReference>
<proteinExistence type="inferred from homology"/>
<gene>
    <name evidence="7" type="ORF">OMED0930_LOCUS6613</name>
</gene>
<dbReference type="Gene3D" id="3.40.190.80">
    <property type="match status" value="1"/>
</dbReference>
<dbReference type="PANTHER" id="PTHR43200:SF6">
    <property type="entry name" value="3'(2'),5'-BISPHOSPHATE NUCLEOTIDASE"/>
    <property type="match status" value="1"/>
</dbReference>
<reference evidence="7" key="1">
    <citation type="submission" date="2021-01" db="EMBL/GenBank/DDBJ databases">
        <authorList>
            <person name="Corre E."/>
            <person name="Pelletier E."/>
            <person name="Niang G."/>
            <person name="Scheremetjew M."/>
            <person name="Finn R."/>
            <person name="Kale V."/>
            <person name="Holt S."/>
            <person name="Cochrane G."/>
            <person name="Meng A."/>
            <person name="Brown T."/>
            <person name="Cohen L."/>
        </authorList>
    </citation>
    <scope>NUCLEOTIDE SEQUENCE</scope>
    <source>
        <strain evidence="7">Clade-D-RCC1621</strain>
    </source>
</reference>
<keyword evidence="3 6" id="KW-0479">Metal-binding</keyword>
<evidence type="ECO:0000256" key="4">
    <source>
        <dbReference type="ARBA" id="ARBA00022801"/>
    </source>
</evidence>
<comment type="similarity">
    <text evidence="2">Belongs to the inositol monophosphatase superfamily.</text>
</comment>
<dbReference type="GO" id="GO:0008441">
    <property type="term" value="F:3'(2'),5'-bisphosphate nucleotidase activity"/>
    <property type="evidence" value="ECO:0007669"/>
    <property type="project" value="TreeGrafter"/>
</dbReference>
<feature type="binding site" evidence="6">
    <location>
        <position position="39"/>
    </location>
    <ligand>
        <name>Mg(2+)</name>
        <dbReference type="ChEBI" id="CHEBI:18420"/>
        <label>1</label>
        <note>catalytic</note>
    </ligand>
</feature>
<keyword evidence="5 6" id="KW-0460">Magnesium</keyword>
<comment type="cofactor">
    <cofactor evidence="1 6">
        <name>Mg(2+)</name>
        <dbReference type="ChEBI" id="CHEBI:18420"/>
    </cofactor>
</comment>
<dbReference type="AlphaFoldDB" id="A0A7S1EPK2"/>
<sequence length="100" mass="10890">MTSPPVRIDSMAKYAALARGDTNMYLRFPPKTYREKVWDHAAGAIVVQEAGGVITDGSGKPLDFSKGRFLDIDMGIVATSTPELHAKLLETIAQVAQQEQ</sequence>
<dbReference type="PROSITE" id="PS00630">
    <property type="entry name" value="IMP_2"/>
    <property type="match status" value="1"/>
</dbReference>
<dbReference type="EMBL" id="HBFO01009338">
    <property type="protein sequence ID" value="CAD8815493.1"/>
    <property type="molecule type" value="Transcribed_RNA"/>
</dbReference>